<organism evidence="4 5">
    <name type="scientific">Albidovulum denitrificans</name>
    <dbReference type="NCBI Taxonomy" id="404881"/>
    <lineage>
        <taxon>Bacteria</taxon>
        <taxon>Pseudomonadati</taxon>
        <taxon>Pseudomonadota</taxon>
        <taxon>Alphaproteobacteria</taxon>
        <taxon>Rhodobacterales</taxon>
        <taxon>Paracoccaceae</taxon>
        <taxon>Albidovulum</taxon>
    </lineage>
</organism>
<name>A0A2S8S7J2_9RHOB</name>
<sequence>MTPLRDKARKLFAVACLAADPAAALASAIRDTPLPVPDRGGVTRVVAIGKAALPMAALLVERLKGRAFSMIVVTNYENARDLPGATVIASGHPVPDENGARAARAVEALLTPAKAEDRVIALISGGGSALLPAPVAGLTLDDKAEVNRLLLANGFGITEVNLIRQQLSRLKGGGLLRVAAPAPVTAYILSDVIGDDLRVIASGPTVAPIGTREEARELLRARGLWDALPQPARAILDDEVTPAPLPPARNTLIGSNRKSLEAMVAAAGADATIADDNLTGDVAEAAARIIAAARQAPKDRPACLIFGGETTVTLRGKGLGGRNQELALRVAMDMPALDRDWVFLSGGTDGRDGPTEAAGGIVDAGTCDRIRRAGGDPQALLDENDSNRALSLAGDLLVTGATGTNVADVQILLLG</sequence>
<dbReference type="PANTHER" id="PTHR12227:SF0">
    <property type="entry name" value="GLYCERATE KINASE"/>
    <property type="match status" value="1"/>
</dbReference>
<evidence type="ECO:0000256" key="1">
    <source>
        <dbReference type="SAM" id="SignalP"/>
    </source>
</evidence>
<dbReference type="InterPro" id="IPR025286">
    <property type="entry name" value="MOFRL_assoc_dom"/>
</dbReference>
<protein>
    <submittedName>
        <fullName evidence="4">Hydroxypyruvate reductase</fullName>
    </submittedName>
</protein>
<dbReference type="InterPro" id="IPR038614">
    <property type="entry name" value="GK_N_sf"/>
</dbReference>
<feature type="domain" description="MOFRL" evidence="2">
    <location>
        <begin position="302"/>
        <end position="408"/>
    </location>
</feature>
<gene>
    <name evidence="4" type="ORF">LX70_02359</name>
</gene>
<accession>A0A2S8S7J2</accession>
<evidence type="ECO:0000259" key="3">
    <source>
        <dbReference type="Pfam" id="PF13660"/>
    </source>
</evidence>
<dbReference type="Pfam" id="PF05161">
    <property type="entry name" value="MOFRL"/>
    <property type="match status" value="1"/>
</dbReference>
<feature type="chain" id="PRO_5015568277" evidence="1">
    <location>
        <begin position="27"/>
        <end position="415"/>
    </location>
</feature>
<evidence type="ECO:0000259" key="2">
    <source>
        <dbReference type="Pfam" id="PF05161"/>
    </source>
</evidence>
<comment type="caution">
    <text evidence="4">The sequence shown here is derived from an EMBL/GenBank/DDBJ whole genome shotgun (WGS) entry which is preliminary data.</text>
</comment>
<keyword evidence="5" id="KW-1185">Reference proteome</keyword>
<feature type="signal peptide" evidence="1">
    <location>
        <begin position="1"/>
        <end position="26"/>
    </location>
</feature>
<dbReference type="EMBL" id="PVEP01000004">
    <property type="protein sequence ID" value="PQV56785.1"/>
    <property type="molecule type" value="Genomic_DNA"/>
</dbReference>
<dbReference type="InterPro" id="IPR039760">
    <property type="entry name" value="MOFRL_protein"/>
</dbReference>
<dbReference type="Gene3D" id="3.40.1480.10">
    <property type="entry name" value="MOFRL domain"/>
    <property type="match status" value="1"/>
</dbReference>
<dbReference type="SUPFAM" id="SSF82544">
    <property type="entry name" value="GckA/TtuD-like"/>
    <property type="match status" value="1"/>
</dbReference>
<dbReference type="GO" id="GO:0005737">
    <property type="term" value="C:cytoplasm"/>
    <property type="evidence" value="ECO:0007669"/>
    <property type="project" value="TreeGrafter"/>
</dbReference>
<evidence type="ECO:0000313" key="5">
    <source>
        <dbReference type="Proteomes" id="UP000238338"/>
    </source>
</evidence>
<dbReference type="Proteomes" id="UP000238338">
    <property type="component" value="Unassembled WGS sequence"/>
</dbReference>
<dbReference type="RefSeq" id="WP_245885051.1">
    <property type="nucleotide sequence ID" value="NZ_PVEP01000004.1"/>
</dbReference>
<dbReference type="GO" id="GO:0008887">
    <property type="term" value="F:glycerate kinase activity"/>
    <property type="evidence" value="ECO:0007669"/>
    <property type="project" value="InterPro"/>
</dbReference>
<reference evidence="4 5" key="1">
    <citation type="submission" date="2018-02" db="EMBL/GenBank/DDBJ databases">
        <title>Genomic Encyclopedia of Archaeal and Bacterial Type Strains, Phase II (KMG-II): from individual species to whole genera.</title>
        <authorList>
            <person name="Goeker M."/>
        </authorList>
    </citation>
    <scope>NUCLEOTIDE SEQUENCE [LARGE SCALE GENOMIC DNA]</scope>
    <source>
        <strain evidence="4 5">DSM 18921</strain>
    </source>
</reference>
<keyword evidence="1" id="KW-0732">Signal</keyword>
<keyword evidence="4" id="KW-0670">Pyruvate</keyword>
<proteinExistence type="predicted"/>
<feature type="domain" description="MOFRL-associated" evidence="3">
    <location>
        <begin position="8"/>
        <end position="236"/>
    </location>
</feature>
<evidence type="ECO:0000313" key="4">
    <source>
        <dbReference type="EMBL" id="PQV56785.1"/>
    </source>
</evidence>
<dbReference type="PANTHER" id="PTHR12227">
    <property type="entry name" value="GLYCERATE KINASE"/>
    <property type="match status" value="1"/>
</dbReference>
<dbReference type="AlphaFoldDB" id="A0A2S8S7J2"/>
<dbReference type="InterPro" id="IPR037035">
    <property type="entry name" value="GK-like_C_sf"/>
</dbReference>
<dbReference type="Pfam" id="PF13660">
    <property type="entry name" value="DUF4147"/>
    <property type="match status" value="1"/>
</dbReference>
<dbReference type="InterPro" id="IPR007835">
    <property type="entry name" value="MOFRL"/>
</dbReference>
<dbReference type="Gene3D" id="3.40.50.10180">
    <property type="entry name" value="Glycerate kinase, MOFRL-like N-terminal domain"/>
    <property type="match status" value="1"/>
</dbReference>